<dbReference type="Proteomes" id="UP000199533">
    <property type="component" value="Unassembled WGS sequence"/>
</dbReference>
<organism evidence="1 2">
    <name type="scientific">Nitrosomonas aestuarii</name>
    <dbReference type="NCBI Taxonomy" id="52441"/>
    <lineage>
        <taxon>Bacteria</taxon>
        <taxon>Pseudomonadati</taxon>
        <taxon>Pseudomonadota</taxon>
        <taxon>Betaproteobacteria</taxon>
        <taxon>Nitrosomonadales</taxon>
        <taxon>Nitrosomonadaceae</taxon>
        <taxon>Nitrosomonas</taxon>
    </lineage>
</organism>
<gene>
    <name evidence="1" type="ORF">SAMN05216302_101241</name>
</gene>
<sequence length="75" mass="8731">MCCSVFQNEKASLYGLKTLVSFLQIDTKAIFLRANGTCRQHRAQAKFLDVLIEFIEDFLKVLWFSLRKEVNQNCV</sequence>
<reference evidence="2" key="1">
    <citation type="submission" date="2016-10" db="EMBL/GenBank/DDBJ databases">
        <authorList>
            <person name="Varghese N."/>
            <person name="Submissions S."/>
        </authorList>
    </citation>
    <scope>NUCLEOTIDE SEQUENCE [LARGE SCALE GENOMIC DNA]</scope>
    <source>
        <strain evidence="2">Nm69</strain>
    </source>
</reference>
<keyword evidence="2" id="KW-1185">Reference proteome</keyword>
<evidence type="ECO:0000313" key="1">
    <source>
        <dbReference type="EMBL" id="SFK68345.1"/>
    </source>
</evidence>
<name>A0A1I4BHN9_9PROT</name>
<dbReference type="STRING" id="52441.SAMN05216302_101241"/>
<protein>
    <submittedName>
        <fullName evidence="1">Uncharacterized protein</fullName>
    </submittedName>
</protein>
<dbReference type="AlphaFoldDB" id="A0A1I4BHN9"/>
<dbReference type="EMBL" id="FOSP01000012">
    <property type="protein sequence ID" value="SFK68345.1"/>
    <property type="molecule type" value="Genomic_DNA"/>
</dbReference>
<proteinExistence type="predicted"/>
<evidence type="ECO:0000313" key="2">
    <source>
        <dbReference type="Proteomes" id="UP000199533"/>
    </source>
</evidence>
<accession>A0A1I4BHN9</accession>